<name>A0A346NS09_9ALTE</name>
<proteinExistence type="predicted"/>
<dbReference type="InterPro" id="IPR019617">
    <property type="entry name" value="DUF2489"/>
</dbReference>
<dbReference type="OrthoDB" id="5293867at2"/>
<evidence type="ECO:0000259" key="2">
    <source>
        <dbReference type="Pfam" id="PF10675"/>
    </source>
</evidence>
<dbReference type="KEGG" id="salm:D0Y50_19350"/>
<evidence type="ECO:0000313" key="3">
    <source>
        <dbReference type="EMBL" id="AXR08316.1"/>
    </source>
</evidence>
<dbReference type="AlphaFoldDB" id="A0A346NS09"/>
<reference evidence="3 4" key="1">
    <citation type="submission" date="2018-08" db="EMBL/GenBank/DDBJ databases">
        <title>Salinimonas sediminis sp. nov., a piezophilic bacterium isolated from a deep-sea sediment sample from the New Britain Trench.</title>
        <authorList>
            <person name="Cao J."/>
        </authorList>
    </citation>
    <scope>NUCLEOTIDE SEQUENCE [LARGE SCALE GENOMIC DNA]</scope>
    <source>
        <strain evidence="3 4">N102</strain>
    </source>
</reference>
<dbReference type="EMBL" id="CP031769">
    <property type="protein sequence ID" value="AXR08316.1"/>
    <property type="molecule type" value="Genomic_DNA"/>
</dbReference>
<keyword evidence="1" id="KW-1133">Transmembrane helix</keyword>
<evidence type="ECO:0000313" key="4">
    <source>
        <dbReference type="Proteomes" id="UP000262073"/>
    </source>
</evidence>
<dbReference type="Pfam" id="PF10675">
    <property type="entry name" value="DUF2489"/>
    <property type="match status" value="1"/>
</dbReference>
<sequence length="150" mass="17152">MIWTITAIIGVVIILALGLYAGRLLFMLKQQNTRHSAARNKRTQSITESILVIAKAMEQHQCDLSEGTIRICHLLNALPLQSPPNFAKMFPNIHTLFAQVNGFAMLEERNKLPKEETRRQDMAREQIESEHENRVLAELPDIKAYCESLR</sequence>
<accession>A0A346NS09</accession>
<keyword evidence="1" id="KW-0812">Transmembrane</keyword>
<organism evidence="3 4">
    <name type="scientific">Salinimonas sediminis</name>
    <dbReference type="NCBI Taxonomy" id="2303538"/>
    <lineage>
        <taxon>Bacteria</taxon>
        <taxon>Pseudomonadati</taxon>
        <taxon>Pseudomonadota</taxon>
        <taxon>Gammaproteobacteria</taxon>
        <taxon>Alteromonadales</taxon>
        <taxon>Alteromonadaceae</taxon>
        <taxon>Alteromonas/Salinimonas group</taxon>
        <taxon>Salinimonas</taxon>
    </lineage>
</organism>
<protein>
    <submittedName>
        <fullName evidence="3">DUF2489 domain-containing protein</fullName>
    </submittedName>
</protein>
<keyword evidence="4" id="KW-1185">Reference proteome</keyword>
<keyword evidence="1" id="KW-0472">Membrane</keyword>
<feature type="transmembrane region" description="Helical" evidence="1">
    <location>
        <begin position="6"/>
        <end position="26"/>
    </location>
</feature>
<dbReference type="RefSeq" id="WP_117318558.1">
    <property type="nucleotide sequence ID" value="NZ_CP031769.1"/>
</dbReference>
<feature type="domain" description="DUF2489" evidence="2">
    <location>
        <begin position="14"/>
        <end position="139"/>
    </location>
</feature>
<evidence type="ECO:0000256" key="1">
    <source>
        <dbReference type="SAM" id="Phobius"/>
    </source>
</evidence>
<gene>
    <name evidence="3" type="ORF">D0Y50_19350</name>
</gene>
<dbReference type="Proteomes" id="UP000262073">
    <property type="component" value="Chromosome"/>
</dbReference>